<dbReference type="FunCoup" id="A0A0H2SGY7">
    <property type="interactions" value="779"/>
</dbReference>
<name>A0A0H2SGY7_9AGAM</name>
<gene>
    <name evidence="6" type="ORF">SCHPADRAFT_823411</name>
</gene>
<feature type="repeat" description="TPR" evidence="4">
    <location>
        <begin position="124"/>
        <end position="157"/>
    </location>
</feature>
<keyword evidence="7" id="KW-1185">Reference proteome</keyword>
<dbReference type="EMBL" id="KQ085917">
    <property type="protein sequence ID" value="KLO16371.1"/>
    <property type="molecule type" value="Genomic_DNA"/>
</dbReference>
<dbReference type="PANTHER" id="PTHR46035:SF1">
    <property type="entry name" value="TETRATRICOPEPTIDE REPEAT PROTEIN 4"/>
    <property type="match status" value="1"/>
</dbReference>
<protein>
    <submittedName>
        <fullName evidence="6">TPR-like protein</fullName>
    </submittedName>
</protein>
<dbReference type="OrthoDB" id="1724687at2759"/>
<organism evidence="6 7">
    <name type="scientific">Schizopora paradoxa</name>
    <dbReference type="NCBI Taxonomy" id="27342"/>
    <lineage>
        <taxon>Eukaryota</taxon>
        <taxon>Fungi</taxon>
        <taxon>Dikarya</taxon>
        <taxon>Basidiomycota</taxon>
        <taxon>Agaricomycotina</taxon>
        <taxon>Agaricomycetes</taxon>
        <taxon>Hymenochaetales</taxon>
        <taxon>Schizoporaceae</taxon>
        <taxon>Schizopora</taxon>
    </lineage>
</organism>
<dbReference type="CDD" id="cd21377">
    <property type="entry name" value="CTWD_Cns1-like"/>
    <property type="match status" value="1"/>
</dbReference>
<evidence type="ECO:0000256" key="1">
    <source>
        <dbReference type="ARBA" id="ARBA00022737"/>
    </source>
</evidence>
<proteinExistence type="inferred from homology"/>
<dbReference type="PANTHER" id="PTHR46035">
    <property type="entry name" value="TETRATRICOPEPTIDE REPEAT PROTEIN 4"/>
    <property type="match status" value="1"/>
</dbReference>
<evidence type="ECO:0000256" key="2">
    <source>
        <dbReference type="ARBA" id="ARBA00022803"/>
    </source>
</evidence>
<evidence type="ECO:0000313" key="6">
    <source>
        <dbReference type="EMBL" id="KLO16371.1"/>
    </source>
</evidence>
<comment type="similarity">
    <text evidence="3">Belongs to the TTC4 family.</text>
</comment>
<dbReference type="InterPro" id="IPR044059">
    <property type="entry name" value="Csn1/TTC4_wheel"/>
</dbReference>
<dbReference type="PROSITE" id="PS50005">
    <property type="entry name" value="TPR"/>
    <property type="match status" value="1"/>
</dbReference>
<dbReference type="InterPro" id="IPR019734">
    <property type="entry name" value="TPR_rpt"/>
</dbReference>
<dbReference type="GO" id="GO:0006457">
    <property type="term" value="P:protein folding"/>
    <property type="evidence" value="ECO:0007669"/>
    <property type="project" value="TreeGrafter"/>
</dbReference>
<keyword evidence="1" id="KW-0677">Repeat</keyword>
<sequence length="361" mass="40301">MQQPQPIDVEQKLKEFDSVPLFMRSLPEGDVDDTAISALQSLVHEGTPDEVAANFKEQGNDYFKGKRHLEARNFYTQGIDAKPTDNVLLEALLCNRAACNLELQNYGFVLKDCANAIKLNIESTKAYFRSASALLALDRPDEAIDACARCLAFEPNNAGVKALKQRAEAAYASKQKKEVEREARRRNEEALATRLRKAFQERNLIPLNASSDKSGADYKPHFATTGDPDVPEGTLIVPTFFLYPQHAQSDLVSEFAETTTVGDQLSIMFPPEAPKLDWDVNGEYSYDSLVVYAITHRKRLLKIGKKMTLRDVMNSAKQSGQAPDRDGLEVRDGCITLVVLPRGGPEQTWVEEFKSSRDRGQ</sequence>
<dbReference type="GO" id="GO:0051879">
    <property type="term" value="F:Hsp90 protein binding"/>
    <property type="evidence" value="ECO:0007669"/>
    <property type="project" value="InterPro"/>
</dbReference>
<dbReference type="AlphaFoldDB" id="A0A0H2SGY7"/>
<dbReference type="Proteomes" id="UP000053477">
    <property type="component" value="Unassembled WGS sequence"/>
</dbReference>
<dbReference type="SMART" id="SM00028">
    <property type="entry name" value="TPR"/>
    <property type="match status" value="3"/>
</dbReference>
<dbReference type="GO" id="GO:0005634">
    <property type="term" value="C:nucleus"/>
    <property type="evidence" value="ECO:0007669"/>
    <property type="project" value="TreeGrafter"/>
</dbReference>
<dbReference type="Gene3D" id="1.25.40.10">
    <property type="entry name" value="Tetratricopeptide repeat domain"/>
    <property type="match status" value="1"/>
</dbReference>
<reference evidence="6 7" key="1">
    <citation type="submission" date="2015-04" db="EMBL/GenBank/DDBJ databases">
        <title>Complete genome sequence of Schizopora paradoxa KUC8140, a cosmopolitan wood degrader in East Asia.</title>
        <authorList>
            <consortium name="DOE Joint Genome Institute"/>
            <person name="Min B."/>
            <person name="Park H."/>
            <person name="Jang Y."/>
            <person name="Kim J.-J."/>
            <person name="Kim K.H."/>
            <person name="Pangilinan J."/>
            <person name="Lipzen A."/>
            <person name="Riley R."/>
            <person name="Grigoriev I.V."/>
            <person name="Spatafora J.W."/>
            <person name="Choi I.-G."/>
        </authorList>
    </citation>
    <scope>NUCLEOTIDE SEQUENCE [LARGE SCALE GENOMIC DNA]</scope>
    <source>
        <strain evidence="6 7">KUC8140</strain>
    </source>
</reference>
<evidence type="ECO:0000256" key="4">
    <source>
        <dbReference type="PROSITE-ProRule" id="PRU00339"/>
    </source>
</evidence>
<accession>A0A0H2SGY7</accession>
<keyword evidence="2 4" id="KW-0802">TPR repeat</keyword>
<dbReference type="InParanoid" id="A0A0H2SGY7"/>
<dbReference type="STRING" id="27342.A0A0H2SGY7"/>
<dbReference type="InterPro" id="IPR011990">
    <property type="entry name" value="TPR-like_helical_dom_sf"/>
</dbReference>
<evidence type="ECO:0000313" key="7">
    <source>
        <dbReference type="Proteomes" id="UP000053477"/>
    </source>
</evidence>
<dbReference type="SUPFAM" id="SSF48452">
    <property type="entry name" value="TPR-like"/>
    <property type="match status" value="1"/>
</dbReference>
<dbReference type="GO" id="GO:0005829">
    <property type="term" value="C:cytosol"/>
    <property type="evidence" value="ECO:0007669"/>
    <property type="project" value="TreeGrafter"/>
</dbReference>
<evidence type="ECO:0000256" key="3">
    <source>
        <dbReference type="ARBA" id="ARBA00023602"/>
    </source>
</evidence>
<evidence type="ECO:0000259" key="5">
    <source>
        <dbReference type="Pfam" id="PF18972"/>
    </source>
</evidence>
<dbReference type="Pfam" id="PF18972">
    <property type="entry name" value="Wheel"/>
    <property type="match status" value="1"/>
</dbReference>
<dbReference type="GO" id="GO:0030544">
    <property type="term" value="F:Hsp70 protein binding"/>
    <property type="evidence" value="ECO:0007669"/>
    <property type="project" value="TreeGrafter"/>
</dbReference>
<feature type="domain" description="Cns1/TTC4 wheel" evidence="5">
    <location>
        <begin position="227"/>
        <end position="353"/>
    </location>
</feature>